<gene>
    <name evidence="15" type="primary">LOC111124171</name>
</gene>
<dbReference type="GO" id="GO:0046872">
    <property type="term" value="F:metal ion binding"/>
    <property type="evidence" value="ECO:0007669"/>
    <property type="project" value="UniProtKB-KW"/>
</dbReference>
<dbReference type="RefSeq" id="XP_022322742.1">
    <property type="nucleotide sequence ID" value="XM_022467034.1"/>
</dbReference>
<keyword evidence="7" id="KW-0540">Nuclease</keyword>
<dbReference type="InterPro" id="IPR045249">
    <property type="entry name" value="HARBI1-like"/>
</dbReference>
<dbReference type="Pfam" id="PF13359">
    <property type="entry name" value="DDE_Tnp_4"/>
    <property type="match status" value="1"/>
</dbReference>
<evidence type="ECO:0000313" key="14">
    <source>
        <dbReference type="Proteomes" id="UP000694844"/>
    </source>
</evidence>
<dbReference type="GO" id="GO:0005634">
    <property type="term" value="C:nucleus"/>
    <property type="evidence" value="ECO:0007669"/>
    <property type="project" value="UniProtKB-SubCell"/>
</dbReference>
<dbReference type="PANTHER" id="PTHR22930">
    <property type="match status" value="1"/>
</dbReference>
<dbReference type="Proteomes" id="UP000694844">
    <property type="component" value="Chromosome 3"/>
</dbReference>
<evidence type="ECO:0000256" key="9">
    <source>
        <dbReference type="ARBA" id="ARBA00022801"/>
    </source>
</evidence>
<name>A0A8B8D3N6_CRAVI</name>
<dbReference type="KEGG" id="cvn:111124171"/>
<dbReference type="OrthoDB" id="6103100at2759"/>
<keyword evidence="14" id="KW-1185">Reference proteome</keyword>
<evidence type="ECO:0000256" key="8">
    <source>
        <dbReference type="ARBA" id="ARBA00022723"/>
    </source>
</evidence>
<evidence type="ECO:0000256" key="5">
    <source>
        <dbReference type="ARBA" id="ARBA00015519"/>
    </source>
</evidence>
<comment type="function">
    <text evidence="12">Transposase-derived protein that may have nuclease activity. Does not have transposase activity.</text>
</comment>
<keyword evidence="8" id="KW-0479">Metal-binding</keyword>
<feature type="domain" description="DDE Tnp4" evidence="13">
    <location>
        <begin position="148"/>
        <end position="298"/>
    </location>
</feature>
<dbReference type="InterPro" id="IPR026103">
    <property type="entry name" value="HARBI1_animal"/>
</dbReference>
<evidence type="ECO:0000256" key="4">
    <source>
        <dbReference type="ARBA" id="ARBA00006958"/>
    </source>
</evidence>
<sequence>MAAILFLADEERERELKRMRVFRDRKNPLDWLDDVEVIERYRLPRNFLIQLVELVKEDVERPTKRNHSLSALTQVLVTVRYLAKGSFFSECGDLHGISRPSVSRCIESVTKSICKRVENINFPIGNDAVRTKHDFYQIAGFPNVLGAVDGSLIPIIAPKDNEPEYVCRKGFHAINVQVVADASLRFTNIVCKWPGSVHDAFIFASSALKDHMDARNDGWLLGDSAYALKKYMMTPKSNPSNQGEENYNSAHSRTRAVVERALGVCKSRFRCIHKSGGMLLFSPQKSIQVITAVAKLHNMCIDLKIPVMEGDIAVVMPDPVVVQQHVVDANADQTGQAIRQRLIQRFAAM</sequence>
<evidence type="ECO:0000313" key="15">
    <source>
        <dbReference type="RefSeq" id="XP_022322742.1"/>
    </source>
</evidence>
<comment type="subcellular location">
    <subcellularLocation>
        <location evidence="3">Cytoplasm</location>
    </subcellularLocation>
    <subcellularLocation>
        <location evidence="2">Nucleus</location>
    </subcellularLocation>
</comment>
<accession>A0A8B8D3N6</accession>
<evidence type="ECO:0000256" key="11">
    <source>
        <dbReference type="ARBA" id="ARBA00030126"/>
    </source>
</evidence>
<evidence type="ECO:0000256" key="6">
    <source>
        <dbReference type="ARBA" id="ARBA00022490"/>
    </source>
</evidence>
<dbReference type="GO" id="GO:0016787">
    <property type="term" value="F:hydrolase activity"/>
    <property type="evidence" value="ECO:0007669"/>
    <property type="project" value="UniProtKB-KW"/>
</dbReference>
<dbReference type="PANTHER" id="PTHR22930:SF227">
    <property type="entry name" value="DDE TNP4 DOMAIN-CONTAINING PROTEIN"/>
    <property type="match status" value="1"/>
</dbReference>
<keyword evidence="9" id="KW-0378">Hydrolase</keyword>
<evidence type="ECO:0000256" key="1">
    <source>
        <dbReference type="ARBA" id="ARBA00001968"/>
    </source>
</evidence>
<dbReference type="GeneID" id="111124171"/>
<dbReference type="GO" id="GO:0005737">
    <property type="term" value="C:cytoplasm"/>
    <property type="evidence" value="ECO:0007669"/>
    <property type="project" value="UniProtKB-SubCell"/>
</dbReference>
<keyword evidence="6" id="KW-0963">Cytoplasm</keyword>
<evidence type="ECO:0000256" key="2">
    <source>
        <dbReference type="ARBA" id="ARBA00004123"/>
    </source>
</evidence>
<dbReference type="InterPro" id="IPR027806">
    <property type="entry name" value="HARBI1_dom"/>
</dbReference>
<evidence type="ECO:0000256" key="12">
    <source>
        <dbReference type="ARBA" id="ARBA00045850"/>
    </source>
</evidence>
<comment type="similarity">
    <text evidence="4">Belongs to the HARBI1 family.</text>
</comment>
<dbReference type="PRINTS" id="PR02086">
    <property type="entry name" value="PUTNUCHARBI1"/>
</dbReference>
<evidence type="ECO:0000256" key="10">
    <source>
        <dbReference type="ARBA" id="ARBA00023242"/>
    </source>
</evidence>
<evidence type="ECO:0000256" key="3">
    <source>
        <dbReference type="ARBA" id="ARBA00004496"/>
    </source>
</evidence>
<proteinExistence type="inferred from homology"/>
<keyword evidence="10" id="KW-0539">Nucleus</keyword>
<comment type="cofactor">
    <cofactor evidence="1">
        <name>a divalent metal cation</name>
        <dbReference type="ChEBI" id="CHEBI:60240"/>
    </cofactor>
</comment>
<organism evidence="14 15">
    <name type="scientific">Crassostrea virginica</name>
    <name type="common">Eastern oyster</name>
    <dbReference type="NCBI Taxonomy" id="6565"/>
    <lineage>
        <taxon>Eukaryota</taxon>
        <taxon>Metazoa</taxon>
        <taxon>Spiralia</taxon>
        <taxon>Lophotrochozoa</taxon>
        <taxon>Mollusca</taxon>
        <taxon>Bivalvia</taxon>
        <taxon>Autobranchia</taxon>
        <taxon>Pteriomorphia</taxon>
        <taxon>Ostreida</taxon>
        <taxon>Ostreoidea</taxon>
        <taxon>Ostreidae</taxon>
        <taxon>Crassostrea</taxon>
    </lineage>
</organism>
<protein>
    <recommendedName>
        <fullName evidence="5">Putative nuclease HARBI1</fullName>
    </recommendedName>
    <alternativeName>
        <fullName evidence="11">Harbinger transposase-derived nuclease</fullName>
    </alternativeName>
</protein>
<dbReference type="AlphaFoldDB" id="A0A8B8D3N6"/>
<evidence type="ECO:0000259" key="13">
    <source>
        <dbReference type="Pfam" id="PF13359"/>
    </source>
</evidence>
<dbReference type="GO" id="GO:0004518">
    <property type="term" value="F:nuclease activity"/>
    <property type="evidence" value="ECO:0007669"/>
    <property type="project" value="UniProtKB-KW"/>
</dbReference>
<reference evidence="15" key="1">
    <citation type="submission" date="2025-08" db="UniProtKB">
        <authorList>
            <consortium name="RefSeq"/>
        </authorList>
    </citation>
    <scope>IDENTIFICATION</scope>
    <source>
        <tissue evidence="15">Whole sample</tissue>
    </source>
</reference>
<evidence type="ECO:0000256" key="7">
    <source>
        <dbReference type="ARBA" id="ARBA00022722"/>
    </source>
</evidence>